<accession>A0A6I9W9F0</accession>
<sequence>MYISSISSFAASWLFLCLIIPFHGAERSDWIPLDRKINDDVHHQFRSMQPESVSFKEQFQYNVPKSPQYNAYRSNQHNSVLPKNSYSEGNVKQNVAKSIPKYLEDVYKPYYYSEFVGNQETTKDKSATLEQRYEETDEEIDEEIMKKMNVLDKLLSEDTDANDVELKNTVEDAIIAETNISEETKRVVRQVRRQRPGFFWTLARLTFEAFNDTRSAIQQISNLISQNIEPDPTTRSPVSSHPLMVTDARTVAPSNDQSTVSSDMANANATTTMTTTTSRPFRLTPTGLQTLIRRNLRGLIRLFNIEWQDALNQSEINVREFQKNLGNQVGSFLQDNPNAF</sequence>
<gene>
    <name evidence="4 5 6 7" type="primary">LOC105428318</name>
</gene>
<protein>
    <submittedName>
        <fullName evidence="4 5">Uncharacterized protein LOC105428318</fullName>
    </submittedName>
</protein>
<dbReference type="AlphaFoldDB" id="A0A6I9W9F0"/>
<organism evidence="3 6">
    <name type="scientific">Pogonomyrmex barbatus</name>
    <name type="common">red harvester ant</name>
    <dbReference type="NCBI Taxonomy" id="144034"/>
    <lineage>
        <taxon>Eukaryota</taxon>
        <taxon>Metazoa</taxon>
        <taxon>Ecdysozoa</taxon>
        <taxon>Arthropoda</taxon>
        <taxon>Hexapoda</taxon>
        <taxon>Insecta</taxon>
        <taxon>Pterygota</taxon>
        <taxon>Neoptera</taxon>
        <taxon>Endopterygota</taxon>
        <taxon>Hymenoptera</taxon>
        <taxon>Apocrita</taxon>
        <taxon>Aculeata</taxon>
        <taxon>Formicoidea</taxon>
        <taxon>Formicidae</taxon>
        <taxon>Myrmicinae</taxon>
        <taxon>Pogonomyrmex</taxon>
    </lineage>
</organism>
<evidence type="ECO:0000256" key="2">
    <source>
        <dbReference type="SAM" id="SignalP"/>
    </source>
</evidence>
<dbReference type="Proteomes" id="UP000504615">
    <property type="component" value="Unplaced"/>
</dbReference>
<evidence type="ECO:0000313" key="6">
    <source>
        <dbReference type="RefSeq" id="XP_011638870.1"/>
    </source>
</evidence>
<dbReference type="RefSeq" id="XP_011638870.1">
    <property type="nucleotide sequence ID" value="XM_011640568.2"/>
</dbReference>
<feature type="coiled-coil region" evidence="1">
    <location>
        <begin position="119"/>
        <end position="146"/>
    </location>
</feature>
<name>A0A6I9W9F0_9HYME</name>
<reference evidence="4 5" key="1">
    <citation type="submission" date="2025-04" db="UniProtKB">
        <authorList>
            <consortium name="RefSeq"/>
        </authorList>
    </citation>
    <scope>IDENTIFICATION</scope>
</reference>
<evidence type="ECO:0000313" key="3">
    <source>
        <dbReference type="Proteomes" id="UP000504615"/>
    </source>
</evidence>
<dbReference type="RefSeq" id="XP_025074343.1">
    <property type="nucleotide sequence ID" value="XM_025218558.1"/>
</dbReference>
<evidence type="ECO:0000313" key="7">
    <source>
        <dbReference type="RefSeq" id="XP_025074343.1"/>
    </source>
</evidence>
<evidence type="ECO:0000313" key="5">
    <source>
        <dbReference type="RefSeq" id="XP_011638869.1"/>
    </source>
</evidence>
<keyword evidence="1" id="KW-0175">Coiled coil</keyword>
<dbReference type="GeneID" id="105428318"/>
<evidence type="ECO:0000256" key="1">
    <source>
        <dbReference type="SAM" id="Coils"/>
    </source>
</evidence>
<feature type="chain" id="PRO_5044636494" evidence="2">
    <location>
        <begin position="26"/>
        <end position="340"/>
    </location>
</feature>
<dbReference type="RefSeq" id="XP_011638869.1">
    <property type="nucleotide sequence ID" value="XM_011640567.2"/>
</dbReference>
<feature type="signal peptide" evidence="2">
    <location>
        <begin position="1"/>
        <end position="25"/>
    </location>
</feature>
<keyword evidence="2" id="KW-0732">Signal</keyword>
<keyword evidence="3" id="KW-1185">Reference proteome</keyword>
<dbReference type="RefSeq" id="XP_011638868.1">
    <property type="nucleotide sequence ID" value="XM_011640566.2"/>
</dbReference>
<evidence type="ECO:0000313" key="4">
    <source>
        <dbReference type="RefSeq" id="XP_011638868.1"/>
    </source>
</evidence>
<proteinExistence type="predicted"/>
<dbReference type="OrthoDB" id="6623312at2759"/>
<dbReference type="KEGG" id="pbar:105428318"/>